<evidence type="ECO:0000256" key="1">
    <source>
        <dbReference type="SAM" id="Phobius"/>
    </source>
</evidence>
<reference evidence="2 3" key="1">
    <citation type="submission" date="2019-07" db="EMBL/GenBank/DDBJ databases">
        <authorList>
            <person name="Li J."/>
        </authorList>
    </citation>
    <scope>NUCLEOTIDE SEQUENCE [LARGE SCALE GENOMIC DNA]</scope>
    <source>
        <strain evidence="2 3">TKL69</strain>
    </source>
</reference>
<keyword evidence="1" id="KW-0472">Membrane</keyword>
<dbReference type="AlphaFoldDB" id="A0A516KCQ3"/>
<protein>
    <submittedName>
        <fullName evidence="2">Uncharacterized protein</fullName>
    </submittedName>
</protein>
<proteinExistence type="predicted"/>
<keyword evidence="1" id="KW-0812">Transmembrane</keyword>
<keyword evidence="3" id="KW-1185">Reference proteome</keyword>
<gene>
    <name evidence="2" type="ORF">FN924_02645</name>
</gene>
<dbReference type="KEGG" id="aqt:FN924_02645"/>
<feature type="transmembrane region" description="Helical" evidence="1">
    <location>
        <begin position="45"/>
        <end position="66"/>
    </location>
</feature>
<evidence type="ECO:0000313" key="3">
    <source>
        <dbReference type="Proteomes" id="UP000315215"/>
    </source>
</evidence>
<dbReference type="Gene3D" id="2.50.20.10">
    <property type="entry name" value="Lipoprotein localisation LolA/LolB/LppX"/>
    <property type="match status" value="1"/>
</dbReference>
<dbReference type="RefSeq" id="WP_143891938.1">
    <property type="nucleotide sequence ID" value="NZ_CP041666.1"/>
</dbReference>
<dbReference type="Proteomes" id="UP000315215">
    <property type="component" value="Chromosome"/>
</dbReference>
<evidence type="ECO:0000313" key="2">
    <source>
        <dbReference type="EMBL" id="QDP39188.1"/>
    </source>
</evidence>
<keyword evidence="1" id="KW-1133">Transmembrane helix</keyword>
<name>A0A516KCQ3_9BACI</name>
<organism evidence="2 3">
    <name type="scientific">Radiobacillus deserti</name>
    <dbReference type="NCBI Taxonomy" id="2594883"/>
    <lineage>
        <taxon>Bacteria</taxon>
        <taxon>Bacillati</taxon>
        <taxon>Bacillota</taxon>
        <taxon>Bacilli</taxon>
        <taxon>Bacillales</taxon>
        <taxon>Bacillaceae</taxon>
        <taxon>Radiobacillus</taxon>
    </lineage>
</organism>
<sequence>MSFDKEIKNALKEDIDKVKITSEEISNLSSIGKTIRTKTKFNKKLIPLSMSAITVLSIALILSFNINLEKEGSKETKIDTPKEENIVSSTSALEPINGKEELLGRVFNSINYYDTLKGSVEVSGEDFTLSTEFGLDLTKQKFYESSHTEVYDAYTVSDGKMLFLYNSNEGVVTEGPLPYEQRKKNIEIESFQNKNQNTFNYRNDFPDALQSSSLIFPQELLVNLFLVNNNWSFERDSDEINGRDSIKVVGTVSNKEYDSFVIYFDETIGLPLAYKLLNGQNIIRSAEYSSLSINQEIDNKLFSKSYITEKIDKKSN</sequence>
<dbReference type="EMBL" id="CP041666">
    <property type="protein sequence ID" value="QDP39188.1"/>
    <property type="molecule type" value="Genomic_DNA"/>
</dbReference>
<accession>A0A516KCQ3</accession>